<comment type="caution">
    <text evidence="5">The sequence shown here is derived from an EMBL/GenBank/DDBJ whole genome shotgun (WGS) entry which is preliminary data.</text>
</comment>
<comment type="subcellular location">
    <subcellularLocation>
        <location evidence="1">Nucleus</location>
    </subcellularLocation>
</comment>
<evidence type="ECO:0000313" key="6">
    <source>
        <dbReference type="Proteomes" id="UP000673552"/>
    </source>
</evidence>
<reference evidence="6" key="1">
    <citation type="journal article" date="2021" name="Microbiol. Resour. Announc.">
        <title>LGAAP: Leishmaniinae Genome Assembly and Annotation Pipeline.</title>
        <authorList>
            <person name="Almutairi H."/>
            <person name="Urbaniak M.D."/>
            <person name="Bates M.D."/>
            <person name="Jariyapan N."/>
            <person name="Kwakye-Nuako G."/>
            <person name="Thomaz-Soccol V."/>
            <person name="Al-Salem W.S."/>
            <person name="Dillon R.J."/>
            <person name="Bates P.A."/>
            <person name="Gatherer D."/>
        </authorList>
    </citation>
    <scope>NUCLEOTIDE SEQUENCE [LARGE SCALE GENOMIC DNA]</scope>
</reference>
<evidence type="ECO:0000313" key="5">
    <source>
        <dbReference type="EMBL" id="KAG5481122.1"/>
    </source>
</evidence>
<gene>
    <name evidence="5" type="ORF">LSCM1_06803</name>
</gene>
<dbReference type="GO" id="GO:0005654">
    <property type="term" value="C:nucleoplasm"/>
    <property type="evidence" value="ECO:0007669"/>
    <property type="project" value="TreeGrafter"/>
</dbReference>
<evidence type="ECO:0000256" key="3">
    <source>
        <dbReference type="ARBA" id="ARBA00023242"/>
    </source>
</evidence>
<feature type="compositionally biased region" description="Basic and acidic residues" evidence="4">
    <location>
        <begin position="111"/>
        <end position="124"/>
    </location>
</feature>
<evidence type="ECO:0000256" key="1">
    <source>
        <dbReference type="ARBA" id="ARBA00004123"/>
    </source>
</evidence>
<dbReference type="Proteomes" id="UP000673552">
    <property type="component" value="Unassembled WGS sequence"/>
</dbReference>
<dbReference type="GO" id="GO:0030690">
    <property type="term" value="C:Noc1p-Noc2p complex"/>
    <property type="evidence" value="ECO:0007669"/>
    <property type="project" value="TreeGrafter"/>
</dbReference>
<feature type="region of interest" description="Disordered" evidence="4">
    <location>
        <begin position="85"/>
        <end position="148"/>
    </location>
</feature>
<proteinExistence type="inferred from homology"/>
<dbReference type="InterPro" id="IPR005343">
    <property type="entry name" value="Noc2"/>
</dbReference>
<dbReference type="Pfam" id="PF03715">
    <property type="entry name" value="Noc2"/>
    <property type="match status" value="1"/>
</dbReference>
<dbReference type="PANTHER" id="PTHR12687">
    <property type="entry name" value="NUCLEOLAR COMPLEX 2 AND RAD4-RELATED"/>
    <property type="match status" value="1"/>
</dbReference>
<feature type="region of interest" description="Disordered" evidence="4">
    <location>
        <begin position="623"/>
        <end position="655"/>
    </location>
</feature>
<dbReference type="GO" id="GO:0030691">
    <property type="term" value="C:Noc2p-Noc3p complex"/>
    <property type="evidence" value="ECO:0007669"/>
    <property type="project" value="TreeGrafter"/>
</dbReference>
<accession>A0A836GFN6</accession>
<evidence type="ECO:0000256" key="2">
    <source>
        <dbReference type="ARBA" id="ARBA00005907"/>
    </source>
</evidence>
<dbReference type="InterPro" id="IPR016024">
    <property type="entry name" value="ARM-type_fold"/>
</dbReference>
<feature type="compositionally biased region" description="Basic and acidic residues" evidence="4">
    <location>
        <begin position="46"/>
        <end position="68"/>
    </location>
</feature>
<feature type="compositionally biased region" description="Acidic residues" evidence="4">
    <location>
        <begin position="91"/>
        <end position="110"/>
    </location>
</feature>
<reference evidence="6" key="2">
    <citation type="journal article" date="2021" name="Sci. Data">
        <title>Chromosome-scale genome sequencing, assembly and annotation of six genomes from subfamily Leishmaniinae.</title>
        <authorList>
            <person name="Almutairi H."/>
            <person name="Urbaniak M.D."/>
            <person name="Bates M.D."/>
            <person name="Jariyapan N."/>
            <person name="Kwakye-Nuako G."/>
            <person name="Thomaz Soccol V."/>
            <person name="Al-Salem W.S."/>
            <person name="Dillon R.J."/>
            <person name="Bates P.A."/>
            <person name="Gatherer D."/>
        </authorList>
    </citation>
    <scope>NUCLEOTIDE SEQUENCE [LARGE SCALE GENOMIC DNA]</scope>
</reference>
<feature type="compositionally biased region" description="Basic residues" evidence="4">
    <location>
        <begin position="644"/>
        <end position="655"/>
    </location>
</feature>
<evidence type="ECO:0008006" key="7">
    <source>
        <dbReference type="Google" id="ProtNLM"/>
    </source>
</evidence>
<dbReference type="PANTHER" id="PTHR12687:SF4">
    <property type="entry name" value="NUCLEOLAR COMPLEX PROTEIN 2 HOMOLOG"/>
    <property type="match status" value="1"/>
</dbReference>
<organism evidence="5 6">
    <name type="scientific">Leishmania martiniquensis</name>
    <dbReference type="NCBI Taxonomy" id="1580590"/>
    <lineage>
        <taxon>Eukaryota</taxon>
        <taxon>Discoba</taxon>
        <taxon>Euglenozoa</taxon>
        <taxon>Kinetoplastea</taxon>
        <taxon>Metakinetoplastina</taxon>
        <taxon>Trypanosomatida</taxon>
        <taxon>Trypanosomatidae</taxon>
        <taxon>Leishmaniinae</taxon>
        <taxon>Leishmania</taxon>
    </lineage>
</organism>
<feature type="region of interest" description="Disordered" evidence="4">
    <location>
        <begin position="24"/>
        <end position="71"/>
    </location>
</feature>
<comment type="similarity">
    <text evidence="2">Belongs to the NOC2 family.</text>
</comment>
<dbReference type="GO" id="GO:0042273">
    <property type="term" value="P:ribosomal large subunit biogenesis"/>
    <property type="evidence" value="ECO:0007669"/>
    <property type="project" value="TreeGrafter"/>
</dbReference>
<dbReference type="KEGG" id="lmat:92516720"/>
<keyword evidence="3" id="KW-0539">Nucleus</keyword>
<dbReference type="GO" id="GO:0005730">
    <property type="term" value="C:nucleolus"/>
    <property type="evidence" value="ECO:0007669"/>
    <property type="project" value="TreeGrafter"/>
</dbReference>
<dbReference type="RefSeq" id="XP_067179555.1">
    <property type="nucleotide sequence ID" value="XM_067324208.1"/>
</dbReference>
<keyword evidence="6" id="KW-1185">Reference proteome</keyword>
<dbReference type="SUPFAM" id="SSF48371">
    <property type="entry name" value="ARM repeat"/>
    <property type="match status" value="1"/>
</dbReference>
<dbReference type="AlphaFoldDB" id="A0A836GFN6"/>
<dbReference type="GeneID" id="92516720"/>
<dbReference type="OrthoDB" id="10266662at2759"/>
<dbReference type="EMBL" id="JAFEUZ010000018">
    <property type="protein sequence ID" value="KAG5481122.1"/>
    <property type="molecule type" value="Genomic_DNA"/>
</dbReference>
<protein>
    <recommendedName>
        <fullName evidence="7">Noc2p family</fullName>
    </recommendedName>
</protein>
<name>A0A836GFN6_9TRYP</name>
<sequence length="655" mass="73604">MAVTKEKKSFKKFAKKHLAGVIETRRKTARSKKEKLERLEKKKAREARQAAREEKEHVDQLERLKDTDPEFYSYLEEEDPTLLEFGKEDINVIDENDGSDAETEVDDEEERHDGESDEEDRRADGEDEESSGGAAPRRGRVTREELTQLTSTSSAVEACIDVFVSAVRELGYRIKEHPRPQSTRKFEEPALVKEALVSVARHVGKQLSTFITGKGSFKSHRTRMIVKRLLMALSSVIGEGDIDPVLSSSLLHAIVPFVPLLHYVRGVTKTVLKASLNLCASPEEWVRVAAYVVVRSVATRAAGTRSMYQSTAFKGIFLTLIRTAHQYNIHNQSTVAFLTNCVVDLYGTDIEAAYQHTFVYLRQLAIYLRAALQQQTQSNVRAVVNWQYLNALRTWGAVVSTYAEPNQLGPLIHPVVQIATALMDLFSSPRMFPMHLHIIEVLNHISRRADGLYIPVTPYLLRILTSPSVALSHAPNAGSSSVECVDLLFTIRVKKSQARNGAYHRDIWSEALYLLTEHLATHSHTIGFSESFWAVEGTLRKLKTQVRVPKVHSSINNLLRHIQTTSQKIKAKRDQANFGPCDLASVKQFEDELKQQGSALASYYHTLRQQRIADLAAKHRDASGGRVTLESAVERHKNGGNAGGKRRRPQARRSA</sequence>
<evidence type="ECO:0000256" key="4">
    <source>
        <dbReference type="SAM" id="MobiDB-lite"/>
    </source>
</evidence>